<dbReference type="Proteomes" id="UP000604083">
    <property type="component" value="Unassembled WGS sequence"/>
</dbReference>
<dbReference type="Gene3D" id="3.10.520.10">
    <property type="entry name" value="ApbE-like domains"/>
    <property type="match status" value="1"/>
</dbReference>
<comment type="caution">
    <text evidence="12">The sequence shown here is derived from an EMBL/GenBank/DDBJ whole genome shotgun (WGS) entry which is preliminary data.</text>
</comment>
<proteinExistence type="predicted"/>
<evidence type="ECO:0000256" key="7">
    <source>
        <dbReference type="ARBA" id="ARBA00022827"/>
    </source>
</evidence>
<keyword evidence="8" id="KW-0460">Magnesium</keyword>
<dbReference type="GO" id="GO:0046872">
    <property type="term" value="F:metal ion binding"/>
    <property type="evidence" value="ECO:0007669"/>
    <property type="project" value="UniProtKB-KW"/>
</dbReference>
<keyword evidence="11" id="KW-0812">Transmembrane</keyword>
<dbReference type="PANTHER" id="PTHR30040">
    <property type="entry name" value="THIAMINE BIOSYNTHESIS LIPOPROTEIN APBE"/>
    <property type="match status" value="1"/>
</dbReference>
<evidence type="ECO:0000256" key="9">
    <source>
        <dbReference type="ARBA" id="ARBA00031306"/>
    </source>
</evidence>
<evidence type="ECO:0000256" key="10">
    <source>
        <dbReference type="ARBA" id="ARBA00048540"/>
    </source>
</evidence>
<dbReference type="InterPro" id="IPR024932">
    <property type="entry name" value="ApbE"/>
</dbReference>
<dbReference type="AlphaFoldDB" id="A0A934RQR2"/>
<evidence type="ECO:0000313" key="13">
    <source>
        <dbReference type="Proteomes" id="UP000604083"/>
    </source>
</evidence>
<dbReference type="InterPro" id="IPR003374">
    <property type="entry name" value="ApbE-like_sf"/>
</dbReference>
<evidence type="ECO:0000256" key="3">
    <source>
        <dbReference type="ARBA" id="ARBA00016337"/>
    </source>
</evidence>
<organism evidence="12 13">
    <name type="scientific">Roseibacillus ishigakijimensis</name>
    <dbReference type="NCBI Taxonomy" id="454146"/>
    <lineage>
        <taxon>Bacteria</taxon>
        <taxon>Pseudomonadati</taxon>
        <taxon>Verrucomicrobiota</taxon>
        <taxon>Verrucomicrobiia</taxon>
        <taxon>Verrucomicrobiales</taxon>
        <taxon>Verrucomicrobiaceae</taxon>
        <taxon>Roseibacillus</taxon>
    </lineage>
</organism>
<evidence type="ECO:0000256" key="1">
    <source>
        <dbReference type="ARBA" id="ARBA00001946"/>
    </source>
</evidence>
<comment type="cofactor">
    <cofactor evidence="1">
        <name>Mg(2+)</name>
        <dbReference type="ChEBI" id="CHEBI:18420"/>
    </cofactor>
</comment>
<dbReference type="EC" id="2.7.1.180" evidence="2"/>
<dbReference type="RefSeq" id="WP_200389964.1">
    <property type="nucleotide sequence ID" value="NZ_JAENIO010000001.1"/>
</dbReference>
<dbReference type="PANTHER" id="PTHR30040:SF2">
    <property type="entry name" value="FAD:PROTEIN FMN TRANSFERASE"/>
    <property type="match status" value="1"/>
</dbReference>
<keyword evidence="5 12" id="KW-0808">Transferase</keyword>
<evidence type="ECO:0000313" key="12">
    <source>
        <dbReference type="EMBL" id="MBK1832530.1"/>
    </source>
</evidence>
<gene>
    <name evidence="12" type="ORF">JIN78_00540</name>
</gene>
<name>A0A934RQR2_9BACT</name>
<accession>A0A934RQR2</accession>
<keyword evidence="4" id="KW-0285">Flavoprotein</keyword>
<evidence type="ECO:0000256" key="2">
    <source>
        <dbReference type="ARBA" id="ARBA00011955"/>
    </source>
</evidence>
<keyword evidence="6" id="KW-0479">Metal-binding</keyword>
<dbReference type="GO" id="GO:0016740">
    <property type="term" value="F:transferase activity"/>
    <property type="evidence" value="ECO:0007669"/>
    <property type="project" value="UniProtKB-KW"/>
</dbReference>
<dbReference type="Pfam" id="PF02424">
    <property type="entry name" value="ApbE"/>
    <property type="match status" value="1"/>
</dbReference>
<evidence type="ECO:0000256" key="5">
    <source>
        <dbReference type="ARBA" id="ARBA00022679"/>
    </source>
</evidence>
<protein>
    <recommendedName>
        <fullName evidence="3">FAD:protein FMN transferase</fullName>
        <ecNumber evidence="2">2.7.1.180</ecNumber>
    </recommendedName>
    <alternativeName>
        <fullName evidence="9">Flavin transferase</fullName>
    </alternativeName>
</protein>
<evidence type="ECO:0000256" key="6">
    <source>
        <dbReference type="ARBA" id="ARBA00022723"/>
    </source>
</evidence>
<keyword evidence="7" id="KW-0274">FAD</keyword>
<dbReference type="SUPFAM" id="SSF143631">
    <property type="entry name" value="ApbE-like"/>
    <property type="match status" value="1"/>
</dbReference>
<reference evidence="12" key="1">
    <citation type="submission" date="2021-01" db="EMBL/GenBank/DDBJ databases">
        <title>Modified the classification status of verrucomicrobia.</title>
        <authorList>
            <person name="Feng X."/>
        </authorList>
    </citation>
    <scope>NUCLEOTIDE SEQUENCE</scope>
    <source>
        <strain evidence="12">KCTC 12986</strain>
    </source>
</reference>
<keyword evidence="13" id="KW-1185">Reference proteome</keyword>
<feature type="transmembrane region" description="Helical" evidence="11">
    <location>
        <begin position="12"/>
        <end position="31"/>
    </location>
</feature>
<comment type="catalytic activity">
    <reaction evidence="10">
        <text>L-threonyl-[protein] + FAD = FMN-L-threonyl-[protein] + AMP + H(+)</text>
        <dbReference type="Rhea" id="RHEA:36847"/>
        <dbReference type="Rhea" id="RHEA-COMP:11060"/>
        <dbReference type="Rhea" id="RHEA-COMP:11061"/>
        <dbReference type="ChEBI" id="CHEBI:15378"/>
        <dbReference type="ChEBI" id="CHEBI:30013"/>
        <dbReference type="ChEBI" id="CHEBI:57692"/>
        <dbReference type="ChEBI" id="CHEBI:74257"/>
        <dbReference type="ChEBI" id="CHEBI:456215"/>
        <dbReference type="EC" id="2.7.1.180"/>
    </reaction>
</comment>
<keyword evidence="11" id="KW-1133">Transmembrane helix</keyword>
<evidence type="ECO:0000256" key="4">
    <source>
        <dbReference type="ARBA" id="ARBA00022630"/>
    </source>
</evidence>
<keyword evidence="11" id="KW-0472">Membrane</keyword>
<sequence length="359" mass="38958">MSSSIRPRRKKAKFLTFLSLVFFLGGLVWWLSRNEVKPWEKSAATVVEKLRFHEQQALMGTTVQITVYAEDEEIAQAAMKKAFLRGEMINQIASDYLPDSELSRFNRSPVEEWFEASSDFVMMVGYAVELAEQTEGAFDPTLGTATHLWRETKKSGVLPANEVLQAALEASGWQKIEVDFDQSRVRRLAEGLRLDLGGLAKGYAADQMLASLQSSGLPQSLVVIGGDVRCGLAPPNAAGWVVGLRGEKGEIAGTISVSECAVSTSGDLEQFVVIDSRRYSHIIDSKTGLGLTDSLMATVVAENGLMADPLATAACVDPLFFRDLPGATKIHSRILSGGMKQVSDSFPAVTPLLAGEEPQ</sequence>
<evidence type="ECO:0000256" key="11">
    <source>
        <dbReference type="SAM" id="Phobius"/>
    </source>
</evidence>
<evidence type="ECO:0000256" key="8">
    <source>
        <dbReference type="ARBA" id="ARBA00022842"/>
    </source>
</evidence>
<dbReference type="EMBL" id="JAENIO010000001">
    <property type="protein sequence ID" value="MBK1832530.1"/>
    <property type="molecule type" value="Genomic_DNA"/>
</dbReference>